<dbReference type="Pfam" id="PF06101">
    <property type="entry name" value="Vps62"/>
    <property type="match status" value="1"/>
</dbReference>
<reference evidence="1 2" key="1">
    <citation type="submission" date="2017-09" db="EMBL/GenBank/DDBJ databases">
        <title>WGS assembly of Aquilegia coerulea Goldsmith.</title>
        <authorList>
            <person name="Hodges S."/>
            <person name="Kramer E."/>
            <person name="Nordborg M."/>
            <person name="Tomkins J."/>
            <person name="Borevitz J."/>
            <person name="Derieg N."/>
            <person name="Yan J."/>
            <person name="Mihaltcheva S."/>
            <person name="Hayes R.D."/>
            <person name="Rokhsar D."/>
        </authorList>
    </citation>
    <scope>NUCLEOTIDE SEQUENCE [LARGE SCALE GENOMIC DNA]</scope>
    <source>
        <strain evidence="2">cv. Goldsmith</strain>
    </source>
</reference>
<dbReference type="EMBL" id="KZ305026">
    <property type="protein sequence ID" value="PIA53948.1"/>
    <property type="molecule type" value="Genomic_DNA"/>
</dbReference>
<dbReference type="InterPro" id="IPR009291">
    <property type="entry name" value="Vps62"/>
</dbReference>
<keyword evidence="2" id="KW-1185">Reference proteome</keyword>
<protein>
    <recommendedName>
        <fullName evidence="3">Vacuolar protein sorting-associated protein 62</fullName>
    </recommendedName>
</protein>
<accession>A0A2G5EDW3</accession>
<dbReference type="Proteomes" id="UP000230069">
    <property type="component" value="Unassembled WGS sequence"/>
</dbReference>
<sequence length="557" mass="61655">MGNCLSCSTDFFKESKALPIDTNFTLPSSLPPWPQGGGFASGRINLGGLEVCQISTFMKVWATLEGGPEDLGATFFEPWPVPDGFFMLGCYAQPNNKPLWGWVLVGKDVENEPSKGALKMPVDYMLIWSSESIEIKKNGNGYIWLPIPPDGYNAVGLVVTNSPDKPPLDKVRCVRSDLADSCEQDTWIWGPDKVSNTSEINFYGLKPTTRGTKALGVSVGTFIVQVYEEAKTISLYCLKNKHLNVSCMPNLTQIEALVQVYSPWIFFHPDEKYMPASVSWFFSKGALLYKKDDQSNPVSIDPNGSNLPQGGSNDGAYWIDLPIDEEARDEVKKGELQSSVAYLHIKPMLGATFTDISTWIFYPFNGPATAKVQLIDIPLGKIGEHVGDWEHVTLRISNFTGELWRVYLSEHSGGTWVNASEIEFHNGNKIVAYASLNGHAFYPNPGLVLQGNSNLCIGIRNDTAKSNNVMDTCMSYEVISADYLGTVVEPPWLNYTREWGPKISYDIANELNLVENLLLGELKSVFRSIISAIPSEVLEEEGPTGPKMKNNWSGDEI</sequence>
<evidence type="ECO:0000313" key="2">
    <source>
        <dbReference type="Proteomes" id="UP000230069"/>
    </source>
</evidence>
<dbReference type="InParanoid" id="A0A2G5EDW3"/>
<dbReference type="PANTHER" id="PTHR48152:SF3">
    <property type="entry name" value="DUF946 FAMILY PROTEIN (DUF946)"/>
    <property type="match status" value="1"/>
</dbReference>
<name>A0A2G5EDW3_AQUCA</name>
<dbReference type="PANTHER" id="PTHR48152">
    <property type="entry name" value="F1C9.34 PROTEIN"/>
    <property type="match status" value="1"/>
</dbReference>
<dbReference type="OrthoDB" id="188042at2759"/>
<evidence type="ECO:0008006" key="3">
    <source>
        <dbReference type="Google" id="ProtNLM"/>
    </source>
</evidence>
<organism evidence="1 2">
    <name type="scientific">Aquilegia coerulea</name>
    <name type="common">Rocky mountain columbine</name>
    <dbReference type="NCBI Taxonomy" id="218851"/>
    <lineage>
        <taxon>Eukaryota</taxon>
        <taxon>Viridiplantae</taxon>
        <taxon>Streptophyta</taxon>
        <taxon>Embryophyta</taxon>
        <taxon>Tracheophyta</taxon>
        <taxon>Spermatophyta</taxon>
        <taxon>Magnoliopsida</taxon>
        <taxon>Ranunculales</taxon>
        <taxon>Ranunculaceae</taxon>
        <taxon>Thalictroideae</taxon>
        <taxon>Aquilegia</taxon>
    </lineage>
</organism>
<proteinExistence type="predicted"/>
<dbReference type="AlphaFoldDB" id="A0A2G5EDW3"/>
<evidence type="ECO:0000313" key="1">
    <source>
        <dbReference type="EMBL" id="PIA53948.1"/>
    </source>
</evidence>
<dbReference type="STRING" id="218851.A0A2G5EDW3"/>
<gene>
    <name evidence="1" type="ORF">AQUCO_00900490v1</name>
</gene>